<keyword evidence="2" id="KW-1133">Transmembrane helix</keyword>
<feature type="compositionally biased region" description="Polar residues" evidence="1">
    <location>
        <begin position="52"/>
        <end position="75"/>
    </location>
</feature>
<comment type="caution">
    <text evidence="3">The sequence shown here is derived from an EMBL/GenBank/DDBJ whole genome shotgun (WGS) entry which is preliminary data.</text>
</comment>
<feature type="region of interest" description="Disordered" evidence="1">
    <location>
        <begin position="52"/>
        <end position="119"/>
    </location>
</feature>
<organism evidence="3 4">
    <name type="scientific">Ataeniobius toweri</name>
    <dbReference type="NCBI Taxonomy" id="208326"/>
    <lineage>
        <taxon>Eukaryota</taxon>
        <taxon>Metazoa</taxon>
        <taxon>Chordata</taxon>
        <taxon>Craniata</taxon>
        <taxon>Vertebrata</taxon>
        <taxon>Euteleostomi</taxon>
        <taxon>Actinopterygii</taxon>
        <taxon>Neopterygii</taxon>
        <taxon>Teleostei</taxon>
        <taxon>Neoteleostei</taxon>
        <taxon>Acanthomorphata</taxon>
        <taxon>Ovalentaria</taxon>
        <taxon>Atherinomorphae</taxon>
        <taxon>Cyprinodontiformes</taxon>
        <taxon>Goodeidae</taxon>
        <taxon>Ataeniobius</taxon>
    </lineage>
</organism>
<sequence length="119" mass="13582">MIRSAVKTLTVQRRTVNWKPAAAGLSAALLVFIPFNVFLYWKYKISTQSSGNETANQLEQINSGPSNEENPSQPAEEQLHYSHLSTDQTNRSRLQRPRDQEDDQIHYAEVKIIANRTPE</sequence>
<proteinExistence type="predicted"/>
<feature type="compositionally biased region" description="Polar residues" evidence="1">
    <location>
        <begin position="83"/>
        <end position="92"/>
    </location>
</feature>
<name>A0ABU7AJ69_9TELE</name>
<evidence type="ECO:0000313" key="3">
    <source>
        <dbReference type="EMBL" id="MED6237535.1"/>
    </source>
</evidence>
<protein>
    <submittedName>
        <fullName evidence="3">Uncharacterized protein</fullName>
    </submittedName>
</protein>
<keyword evidence="4" id="KW-1185">Reference proteome</keyword>
<evidence type="ECO:0000256" key="1">
    <source>
        <dbReference type="SAM" id="MobiDB-lite"/>
    </source>
</evidence>
<evidence type="ECO:0000313" key="4">
    <source>
        <dbReference type="Proteomes" id="UP001345963"/>
    </source>
</evidence>
<dbReference type="Proteomes" id="UP001345963">
    <property type="component" value="Unassembled WGS sequence"/>
</dbReference>
<dbReference type="EMBL" id="JAHUTI010016346">
    <property type="protein sequence ID" value="MED6237535.1"/>
    <property type="molecule type" value="Genomic_DNA"/>
</dbReference>
<accession>A0ABU7AJ69</accession>
<keyword evidence="2" id="KW-0812">Transmembrane</keyword>
<evidence type="ECO:0000256" key="2">
    <source>
        <dbReference type="SAM" id="Phobius"/>
    </source>
</evidence>
<keyword evidence="2" id="KW-0472">Membrane</keyword>
<gene>
    <name evidence="3" type="ORF">ATANTOWER_027031</name>
</gene>
<reference evidence="3 4" key="1">
    <citation type="submission" date="2021-07" db="EMBL/GenBank/DDBJ databases">
        <authorList>
            <person name="Palmer J.M."/>
        </authorList>
    </citation>
    <scope>NUCLEOTIDE SEQUENCE [LARGE SCALE GENOMIC DNA]</scope>
    <source>
        <strain evidence="3 4">AT_MEX2019</strain>
        <tissue evidence="3">Muscle</tissue>
    </source>
</reference>
<feature type="compositionally biased region" description="Basic and acidic residues" evidence="1">
    <location>
        <begin position="96"/>
        <end position="109"/>
    </location>
</feature>
<feature type="transmembrane region" description="Helical" evidence="2">
    <location>
        <begin position="21"/>
        <end position="41"/>
    </location>
</feature>